<feature type="coiled-coil region" evidence="10">
    <location>
        <begin position="1054"/>
        <end position="1081"/>
    </location>
</feature>
<dbReference type="CDD" id="cd00055">
    <property type="entry name" value="EGF_Lam"/>
    <property type="match status" value="7"/>
</dbReference>
<feature type="domain" description="Laminin G" evidence="13">
    <location>
        <begin position="1925"/>
        <end position="2098"/>
    </location>
</feature>
<evidence type="ECO:0000313" key="17">
    <source>
        <dbReference type="Proteomes" id="UP001153636"/>
    </source>
</evidence>
<keyword evidence="5 9" id="KW-1015">Disulfide bond</keyword>
<dbReference type="GO" id="GO:0005576">
    <property type="term" value="C:extracellular region"/>
    <property type="evidence" value="ECO:0007669"/>
    <property type="project" value="UniProtKB-SubCell"/>
</dbReference>
<dbReference type="InterPro" id="IPR000742">
    <property type="entry name" value="EGF"/>
</dbReference>
<evidence type="ECO:0000256" key="2">
    <source>
        <dbReference type="ARBA" id="ARBA00022525"/>
    </source>
</evidence>
<dbReference type="Pfam" id="PF00053">
    <property type="entry name" value="EGF_laminin"/>
    <property type="match status" value="6"/>
</dbReference>
<dbReference type="FunFam" id="2.10.25.10:FF:000090">
    <property type="entry name" value="laminin subunit alpha"/>
    <property type="match status" value="1"/>
</dbReference>
<feature type="domain" description="Laminin G" evidence="13">
    <location>
        <begin position="2103"/>
        <end position="2280"/>
    </location>
</feature>
<evidence type="ECO:0000313" key="16">
    <source>
        <dbReference type="EMBL" id="CAH1109682.1"/>
    </source>
</evidence>
<feature type="disulfide bond" evidence="8">
    <location>
        <begin position="2253"/>
        <end position="2280"/>
    </location>
</feature>
<dbReference type="EMBL" id="OV651816">
    <property type="protein sequence ID" value="CAH1109682.1"/>
    <property type="molecule type" value="Genomic_DNA"/>
</dbReference>
<evidence type="ECO:0000256" key="7">
    <source>
        <dbReference type="ARBA" id="ARBA00023292"/>
    </source>
</evidence>
<dbReference type="Proteomes" id="UP001153636">
    <property type="component" value="Chromosome 4"/>
</dbReference>
<dbReference type="GO" id="GO:0048731">
    <property type="term" value="P:system development"/>
    <property type="evidence" value="ECO:0007669"/>
    <property type="project" value="UniProtKB-ARBA"/>
</dbReference>
<evidence type="ECO:0000256" key="1">
    <source>
        <dbReference type="ARBA" id="ARBA00004613"/>
    </source>
</evidence>
<evidence type="ECO:0000256" key="10">
    <source>
        <dbReference type="SAM" id="Coils"/>
    </source>
</evidence>
<sequence length="2286" mass="260801">MKKRVLFTVIIVLLCVIHSFKAFEVQAEDLQHFGLSERHTKSDFQGWPRLVKSHKKHKHGRKIEKRLARCRRYTQYQRLPSFQPNYQNGYRNGYQIDPNVIPSQYLLPEYYVPTRCNTYCDPCSTSSCRRRCPNVYYPSVVPMWPTRKPFRPTDKPASKTTSSRTTSKTPSWTTHRTPPTRITHRTPPTRITHRTPPTRTTHRTPTTRTTHRTPTTKTTPGSKGTSKRTTIWINTHTPAKIIIKNPCACDPNGSIFLTCNQTTGACFCKPHYVGIDCTICEDGYWKKNKACVECKCNKHGTTPNTVCDKETGKCQCKPGVTGQQCTNCLPDHYGSIQSTCKKCDPCNKKGHICDPTNGKCVCPPLTAGQDCENCAKKSWGYEPGIGCKECNCSLTGSFNQQCDQTRGICSCNVGFEGEKCNKCSFGYFGYPDCKKCICDPIGTDEDHCQHGLCKCNNTGICRCKENVQGKYCDRCKENHYGLSKENIKGCTECFCFGRSNRCQDAEYHWNKSTRLERNLEEDNQVTEDELSLPKSFLGDLTASYGGYLVAEVAGGYFDVFLEGNNVKLTVTDNLNELQLIESNRWKVSSRNLDFPESCIDNLTRTCFMVILQNVTSFIIRANNRIKEILLDKATSEISAYPKTHSVEKCKCPPQYTGLSCEDPNEGYYRYFSEDSNLPWIDRIIGIAKKCECREHSNDCDPETGHCKNCTHHTTGEHCEKCDDGYYLDKKGECKACLCPSAEQNNAKTCTTIIGGGFTCQCKKGYTGLSCDKCDAKYYSPTNSSLCVPCDCNQYGVISGDTEICDEKGICRCKEGFTGDKCNQCVKEREYIENGVCKSCDECTMILFKEIDSMKLDIENIYEMFRNGVGPPWRKLTENLNKHNMLSEKYKSKQKQYDDVLKGNQIDQLEFKVEELEDKIINNNELLEDNINNADKLTDNSTRLLKETDDLSKKLVSIIQSLENFGTKHVNLKEALSRARQILKQIQNSSKLINNLNNKDIFEYCSSINRKVDVLYGHPPKTPPININEIKRKINNLFDLTNTIEKIVALADAKNTENSQRLESVKEKIEILKSKNKQFNTSFGSILDKINKTEDVLESLEMVYQDLVAISNFKEYDELDNRIKRQMEDIPEVQTLYDKAVDHVQELERKVEEYHGMFNFTKDEWKKINAGGAYEAIIKGIKKARESLNHAKETMEKAKKLIMPDDADNLDTKSNLAQTYSDRLKQRINNLKNLSKNLNEMKGKIDQLKYSIVENGKSNNEVSQNLQKANKHITSQAYKVLKVEKSIRSASEVSDTMRDTYKKMDDMIFDKQFNFDKKYQKYQEQINPKEIKHLNSDLRSARDALKSLHISQPEDNNVLKGSSTRLNNLEQKTKELQNLINLAKQQVEGVNVAMKLKNCRMNYKLPKTQYFQSLAITFNCKDCLLFNWTKTTEESFVVRVKEGQVITSIEGKDIIIDKNVSGENTLRIQKTGSLLKLQLGVKEKSKRLNGMQFINTDDSIEVGNAENSKNEIDNAYIYKIILNGENFGLWNFADTNGKCIGQKRNISVDDNMNSLYNGKGYFEYGLNTNLNPSKFSIKFEFSTFDENSNIYFAVHFATCSFINLYLENGFVYLLIQLNNEQIMTKTSSSKVNDGKTHQAEISWKLERKKLDREKQEKQGKQIFIIYNLVVDNNRSNTSKQLIERENVFKLKEAKHYLGGVPPTFNKTCVPIKKQSFLGLLELKSQLNNASISYGIIKTKTLTFSHAWINQNGYLKLNYPQEVLENISFILRPTVSSGTIIKFNDDQSIDLKYSNIIIDGIKYNNSNITLNDYNSIEIKLGKTKELKINGLPYDISKKPDITIKQLQLGKENGEYDGGIRDIMINNKVIQFDNSTVNEFKNVEIGREKPLLESNINMKSLTMTNLTNSMQNTDRCTEFDSNDVEQDAIKFGDKPNSYTYIATKFWRSNFTLIFDFRTFYPNGVLFISINKRRNYILLQLKDGQLQLNIEGRKKKVKTLPISSEKKMNDGKWHNIRLTRKLKKLTVIVDKQSKPNRINMRIKPKDEIYFGGVSPNSEYAITPDLTNQLIPFRGCMRSLEINNERQFLINNKNVQHSNITLCFSKVEDGAYFGGDAYAIYKDDFQISEMLELGFEFRTSEQNGILLSVSNHGDYPALSVELQNGAIVMAINLGNGIVSNVTNNLNSDIALCNNKWHNVTVMYSSSELTVNVDGIRKSWVQSDINSTMDDIEAPLYIGGLPDNAPIGTLKSLTNFKGCIRKLKIENQSLDWLDMNDLNNVLLNSCPISEIS</sequence>
<dbReference type="Pfam" id="PF00052">
    <property type="entry name" value="Laminin_B"/>
    <property type="match status" value="1"/>
</dbReference>
<evidence type="ECO:0000259" key="15">
    <source>
        <dbReference type="PROSITE" id="PS51115"/>
    </source>
</evidence>
<dbReference type="GO" id="GO:0009887">
    <property type="term" value="P:animal organ morphogenesis"/>
    <property type="evidence" value="ECO:0007669"/>
    <property type="project" value="TreeGrafter"/>
</dbReference>
<dbReference type="PROSITE" id="PS50025">
    <property type="entry name" value="LAM_G_DOMAIN"/>
    <property type="match status" value="3"/>
</dbReference>
<dbReference type="InterPro" id="IPR050440">
    <property type="entry name" value="Laminin/Netrin_ECM"/>
</dbReference>
<evidence type="ECO:0000256" key="8">
    <source>
        <dbReference type="PROSITE-ProRule" id="PRU00122"/>
    </source>
</evidence>
<feature type="coiled-coil region" evidence="10">
    <location>
        <begin position="1143"/>
        <end position="1250"/>
    </location>
</feature>
<evidence type="ECO:0000259" key="13">
    <source>
        <dbReference type="PROSITE" id="PS50025"/>
    </source>
</evidence>
<feature type="disulfide bond" evidence="9">
    <location>
        <begin position="249"/>
        <end position="266"/>
    </location>
</feature>
<dbReference type="SUPFAM" id="SSF49899">
    <property type="entry name" value="Concanavalin A-like lectins/glucanases"/>
    <property type="match status" value="3"/>
</dbReference>
<dbReference type="InterPro" id="IPR000034">
    <property type="entry name" value="Laminin_IV"/>
</dbReference>
<feature type="disulfide bond" evidence="9">
    <location>
        <begin position="411"/>
        <end position="420"/>
    </location>
</feature>
<dbReference type="PROSITE" id="PS00022">
    <property type="entry name" value="EGF_1"/>
    <property type="match status" value="1"/>
</dbReference>
<feature type="compositionally biased region" description="Low complexity" evidence="11">
    <location>
        <begin position="158"/>
        <end position="227"/>
    </location>
</feature>
<feature type="coiled-coil region" evidence="10">
    <location>
        <begin position="968"/>
        <end position="998"/>
    </location>
</feature>
<dbReference type="OrthoDB" id="8545473at2759"/>
<keyword evidence="10" id="KW-0175">Coiled coil</keyword>
<evidence type="ECO:0000256" key="11">
    <source>
        <dbReference type="SAM" id="MobiDB-lite"/>
    </source>
</evidence>
<protein>
    <submittedName>
        <fullName evidence="16">Uncharacterized protein</fullName>
    </submittedName>
</protein>
<feature type="disulfide bond" evidence="9">
    <location>
        <begin position="463"/>
        <end position="472"/>
    </location>
</feature>
<proteinExistence type="predicted"/>
<feature type="disulfide bond" evidence="9">
    <location>
        <begin position="392"/>
        <end position="409"/>
    </location>
</feature>
<dbReference type="InterPro" id="IPR002049">
    <property type="entry name" value="LE_dom"/>
</dbReference>
<dbReference type="Gene3D" id="2.170.300.10">
    <property type="entry name" value="Tie2 ligand-binding domain superfamily"/>
    <property type="match status" value="2"/>
</dbReference>
<feature type="coiled-coil region" evidence="10">
    <location>
        <begin position="905"/>
        <end position="932"/>
    </location>
</feature>
<dbReference type="SMART" id="SM00180">
    <property type="entry name" value="EGF_Lam"/>
    <property type="match status" value="8"/>
</dbReference>
<feature type="disulfide bond" evidence="8">
    <location>
        <begin position="2071"/>
        <end position="2098"/>
    </location>
</feature>
<evidence type="ECO:0000256" key="3">
    <source>
        <dbReference type="ARBA" id="ARBA00022729"/>
    </source>
</evidence>
<feature type="region of interest" description="Disordered" evidence="11">
    <location>
        <begin position="144"/>
        <end position="227"/>
    </location>
</feature>
<dbReference type="InterPro" id="IPR013320">
    <property type="entry name" value="ConA-like_dom_sf"/>
</dbReference>
<dbReference type="SMART" id="SM00181">
    <property type="entry name" value="EGF"/>
    <property type="match status" value="5"/>
</dbReference>
<dbReference type="SMART" id="SM00281">
    <property type="entry name" value="LamB"/>
    <property type="match status" value="1"/>
</dbReference>
<feature type="disulfide bond" evidence="9">
    <location>
        <begin position="390"/>
        <end position="402"/>
    </location>
</feature>
<feature type="disulfide bond" evidence="9">
    <location>
        <begin position="709"/>
        <end position="718"/>
    </location>
</feature>
<dbReference type="GO" id="GO:0009888">
    <property type="term" value="P:tissue development"/>
    <property type="evidence" value="ECO:0007669"/>
    <property type="project" value="TreeGrafter"/>
</dbReference>
<dbReference type="Gene3D" id="2.10.25.10">
    <property type="entry name" value="Laminin"/>
    <property type="match status" value="5"/>
</dbReference>
<evidence type="ECO:0000256" key="12">
    <source>
        <dbReference type="SAM" id="SignalP"/>
    </source>
</evidence>
<feature type="domain" description="Laminin EGF-like" evidence="14">
    <location>
        <begin position="390"/>
        <end position="435"/>
    </location>
</feature>
<feature type="domain" description="Laminin EGF-like" evidence="14">
    <location>
        <begin position="294"/>
        <end position="342"/>
    </location>
</feature>
<keyword evidence="4" id="KW-0677">Repeat</keyword>
<feature type="domain" description="Laminin EGF-like" evidence="14">
    <location>
        <begin position="436"/>
        <end position="492"/>
    </location>
</feature>
<keyword evidence="7 9" id="KW-0424">Laminin EGF-like domain</keyword>
<organism evidence="16 17">
    <name type="scientific">Psylliodes chrysocephalus</name>
    <dbReference type="NCBI Taxonomy" id="3402493"/>
    <lineage>
        <taxon>Eukaryota</taxon>
        <taxon>Metazoa</taxon>
        <taxon>Ecdysozoa</taxon>
        <taxon>Arthropoda</taxon>
        <taxon>Hexapoda</taxon>
        <taxon>Insecta</taxon>
        <taxon>Pterygota</taxon>
        <taxon>Neoptera</taxon>
        <taxon>Endopterygota</taxon>
        <taxon>Coleoptera</taxon>
        <taxon>Polyphaga</taxon>
        <taxon>Cucujiformia</taxon>
        <taxon>Chrysomeloidea</taxon>
        <taxon>Chrysomelidae</taxon>
        <taxon>Galerucinae</taxon>
        <taxon>Alticini</taxon>
        <taxon>Psylliodes</taxon>
    </lineage>
</organism>
<keyword evidence="6" id="KW-0325">Glycoprotein</keyword>
<name>A0A9P0D3N9_9CUCU</name>
<dbReference type="PRINTS" id="PR00011">
    <property type="entry name" value="EGFLAMININ"/>
</dbReference>
<feature type="chain" id="PRO_5040476786" evidence="12">
    <location>
        <begin position="23"/>
        <end position="2286"/>
    </location>
</feature>
<dbReference type="PANTHER" id="PTHR10574:SF406">
    <property type="entry name" value="LAMININ SUBUNIT ALPHA 5"/>
    <property type="match status" value="1"/>
</dbReference>
<evidence type="ECO:0000256" key="5">
    <source>
        <dbReference type="ARBA" id="ARBA00023157"/>
    </source>
</evidence>
<feature type="coiled-coil region" evidence="10">
    <location>
        <begin position="1358"/>
        <end position="1385"/>
    </location>
</feature>
<keyword evidence="2" id="KW-0964">Secreted</keyword>
<dbReference type="Pfam" id="PF02210">
    <property type="entry name" value="Laminin_G_2"/>
    <property type="match status" value="3"/>
</dbReference>
<feature type="domain" description="Laminin EGF-like" evidence="14">
    <location>
        <begin position="247"/>
        <end position="293"/>
    </location>
</feature>
<dbReference type="SUPFAM" id="SSF57196">
    <property type="entry name" value="EGF/Laminin"/>
    <property type="match status" value="4"/>
</dbReference>
<accession>A0A9P0D3N9</accession>
<dbReference type="PROSITE" id="PS50027">
    <property type="entry name" value="EGF_LAM_2"/>
    <property type="match status" value="6"/>
</dbReference>
<evidence type="ECO:0000256" key="9">
    <source>
        <dbReference type="PROSITE-ProRule" id="PRU00460"/>
    </source>
</evidence>
<dbReference type="SMART" id="SM00282">
    <property type="entry name" value="LamG"/>
    <property type="match status" value="3"/>
</dbReference>
<feature type="disulfide bond" evidence="9">
    <location>
        <begin position="812"/>
        <end position="821"/>
    </location>
</feature>
<dbReference type="PROSITE" id="PS01248">
    <property type="entry name" value="EGF_LAM_1"/>
    <property type="match status" value="3"/>
</dbReference>
<evidence type="ECO:0000256" key="6">
    <source>
        <dbReference type="ARBA" id="ARBA00023180"/>
    </source>
</evidence>
<feature type="signal peptide" evidence="12">
    <location>
        <begin position="1"/>
        <end position="22"/>
    </location>
</feature>
<evidence type="ECO:0000256" key="4">
    <source>
        <dbReference type="ARBA" id="ARBA00022737"/>
    </source>
</evidence>
<dbReference type="PROSITE" id="PS51115">
    <property type="entry name" value="LAMININ_IVA"/>
    <property type="match status" value="1"/>
</dbReference>
<feature type="domain" description="Laminin EGF-like" evidence="14">
    <location>
        <begin position="789"/>
        <end position="838"/>
    </location>
</feature>
<feature type="domain" description="Laminin EGF-like" evidence="14">
    <location>
        <begin position="690"/>
        <end position="735"/>
    </location>
</feature>
<gene>
    <name evidence="16" type="ORF">PSYICH_LOCUS10611</name>
</gene>
<reference evidence="16" key="1">
    <citation type="submission" date="2022-01" db="EMBL/GenBank/DDBJ databases">
        <authorList>
            <person name="King R."/>
        </authorList>
    </citation>
    <scope>NUCLEOTIDE SEQUENCE</scope>
</reference>
<dbReference type="FunFam" id="2.10.25.10:FF:000188">
    <property type="entry name" value="Laminin subunit gamma 2"/>
    <property type="match status" value="1"/>
</dbReference>
<feature type="domain" description="Laminin G" evidence="13">
    <location>
        <begin position="1550"/>
        <end position="1748"/>
    </location>
</feature>
<feature type="disulfide bond" evidence="9">
    <location>
        <begin position="316"/>
        <end position="325"/>
    </location>
</feature>
<dbReference type="PANTHER" id="PTHR10574">
    <property type="entry name" value="NETRIN/LAMININ-RELATED"/>
    <property type="match status" value="1"/>
</dbReference>
<dbReference type="GO" id="GO:0005604">
    <property type="term" value="C:basement membrane"/>
    <property type="evidence" value="ECO:0007669"/>
    <property type="project" value="UniProtKB-ARBA"/>
</dbReference>
<keyword evidence="3 12" id="KW-0732">Signal</keyword>
<dbReference type="FunFam" id="2.10.25.10:FF:000082">
    <property type="entry name" value="Laminin subunit alpha 1"/>
    <property type="match status" value="2"/>
</dbReference>
<evidence type="ECO:0000259" key="14">
    <source>
        <dbReference type="PROSITE" id="PS50027"/>
    </source>
</evidence>
<dbReference type="CDD" id="cd00110">
    <property type="entry name" value="LamG"/>
    <property type="match status" value="3"/>
</dbReference>
<keyword evidence="17" id="KW-1185">Reference proteome</keyword>
<dbReference type="Gene3D" id="2.60.120.200">
    <property type="match status" value="3"/>
</dbReference>
<dbReference type="InterPro" id="IPR001791">
    <property type="entry name" value="Laminin_G"/>
</dbReference>
<feature type="disulfide bond" evidence="9">
    <location>
        <begin position="268"/>
        <end position="277"/>
    </location>
</feature>
<feature type="disulfide bond" evidence="9">
    <location>
        <begin position="247"/>
        <end position="259"/>
    </location>
</feature>
<dbReference type="FunFam" id="2.60.120.200:FF:000200">
    <property type="entry name" value="Laminin subunit alpha-3"/>
    <property type="match status" value="1"/>
</dbReference>
<feature type="domain" description="Laminin IV type A" evidence="15">
    <location>
        <begin position="477"/>
        <end position="648"/>
    </location>
</feature>
<comment type="caution">
    <text evidence="9">Lacks conserved residue(s) required for the propagation of feature annotation.</text>
</comment>
<comment type="subcellular location">
    <subcellularLocation>
        <location evidence="1">Secreted</location>
    </subcellularLocation>
</comment>